<name>A0AAW6VJ11_9BACT</name>
<dbReference type="PROSITE" id="PS51257">
    <property type="entry name" value="PROKAR_LIPOPROTEIN"/>
    <property type="match status" value="1"/>
</dbReference>
<gene>
    <name evidence="2" type="ORF">PT517_10345</name>
</gene>
<keyword evidence="1" id="KW-0732">Signal</keyword>
<dbReference type="EMBL" id="JAQTJK010000015">
    <property type="protein sequence ID" value="MDK2042172.1"/>
    <property type="molecule type" value="Genomic_DNA"/>
</dbReference>
<protein>
    <recommendedName>
        <fullName evidence="4">Lipoprotein</fullName>
    </recommendedName>
</protein>
<evidence type="ECO:0000313" key="3">
    <source>
        <dbReference type="Proteomes" id="UP001237501"/>
    </source>
</evidence>
<dbReference type="AlphaFoldDB" id="A0AAW6VJ11"/>
<feature type="chain" id="PRO_5043778794" description="Lipoprotein" evidence="1">
    <location>
        <begin position="20"/>
        <end position="177"/>
    </location>
</feature>
<organism evidence="2 3">
    <name type="scientific">Aliarcobacter butzleri</name>
    <dbReference type="NCBI Taxonomy" id="28197"/>
    <lineage>
        <taxon>Bacteria</taxon>
        <taxon>Pseudomonadati</taxon>
        <taxon>Campylobacterota</taxon>
        <taxon>Epsilonproteobacteria</taxon>
        <taxon>Campylobacterales</taxon>
        <taxon>Arcobacteraceae</taxon>
        <taxon>Aliarcobacter</taxon>
    </lineage>
</organism>
<dbReference type="RefSeq" id="WP_237953969.1">
    <property type="nucleotide sequence ID" value="NZ_JAKKPX010000069.1"/>
</dbReference>
<evidence type="ECO:0008006" key="4">
    <source>
        <dbReference type="Google" id="ProtNLM"/>
    </source>
</evidence>
<evidence type="ECO:0000256" key="1">
    <source>
        <dbReference type="SAM" id="SignalP"/>
    </source>
</evidence>
<evidence type="ECO:0000313" key="2">
    <source>
        <dbReference type="EMBL" id="MDK2042172.1"/>
    </source>
</evidence>
<dbReference type="Proteomes" id="UP001237501">
    <property type="component" value="Unassembled WGS sequence"/>
</dbReference>
<comment type="caution">
    <text evidence="2">The sequence shown here is derived from an EMBL/GenBank/DDBJ whole genome shotgun (WGS) entry which is preliminary data.</text>
</comment>
<sequence length="177" mass="20663">MKKGLLVFTIVLVSSFLFVGCTAKTVWDKEDVAKLSDVEKDKHFKKEYEFLVQKLKKNSKDEIIGQKYKLDGYADVDYKNGRLEKDLYSYIGKKASDGNYYLSNFLGKTYYNGVFKDRWIKMFEHTPEFLDSKKDVIVPKSLVRSEEWFGLACKQKAEKEFCDNQKVVSKMLEKGLK</sequence>
<feature type="signal peptide" evidence="1">
    <location>
        <begin position="1"/>
        <end position="19"/>
    </location>
</feature>
<proteinExistence type="predicted"/>
<accession>A0AAW6VJ11</accession>
<reference evidence="2" key="2">
    <citation type="submission" date="2023-02" db="EMBL/GenBank/DDBJ databases">
        <authorList>
            <person name="Concha-Toloza M."/>
            <person name="Lopez-Cantillo M."/>
            <person name="Molina-Mora J."/>
            <person name="Collado L."/>
        </authorList>
    </citation>
    <scope>NUCLEOTIDE SEQUENCE</scope>
    <source>
        <strain evidence="2">FR1p153A2</strain>
    </source>
</reference>
<reference evidence="2" key="1">
    <citation type="journal article" date="2023" name="Antibiotics">
        <title>Genomic Characterization of Antibiotic-Resistant Campylobacterales Isolated from Chilean Poultry Meat.</title>
        <authorList>
            <person name="Concha-Toloza M."/>
            <person name="Lopez-Cantillo M."/>
            <person name="Molina-Mora J.A."/>
            <person name="Collado L."/>
        </authorList>
    </citation>
    <scope>NUCLEOTIDE SEQUENCE</scope>
    <source>
        <strain evidence="2">FR1p153A2</strain>
    </source>
</reference>